<dbReference type="EMBL" id="BA000038">
    <property type="protein sequence ID" value="BAC96663.1"/>
    <property type="molecule type" value="Genomic_DNA"/>
</dbReference>
<dbReference type="HOGENOM" id="CLU_3159290_0_0_6"/>
<dbReference type="KEGG" id="vvy:VVA0637"/>
<name>Q7MEN3_VIBVY</name>
<reference evidence="1 2" key="1">
    <citation type="journal article" date="2003" name="Genome Res.">
        <title>Comparative genome analysis of Vibrio vulnificus, a marine pathogen.</title>
        <authorList>
            <person name="Chen C.Y."/>
            <person name="Wu K.M."/>
            <person name="Chang Y.C."/>
            <person name="Chang C.H."/>
            <person name="Tsai H.C."/>
            <person name="Liao T.L."/>
            <person name="Liu Y.M."/>
            <person name="Chen H.J."/>
            <person name="Shen A.B."/>
            <person name="Li J.C."/>
            <person name="Su T.L."/>
            <person name="Shao C.P."/>
            <person name="Lee C.T."/>
            <person name="Hor L.I."/>
            <person name="Tsai S.F."/>
        </authorList>
    </citation>
    <scope>NUCLEOTIDE SEQUENCE [LARGE SCALE GENOMIC DNA]</scope>
    <source>
        <strain evidence="1 2">YJ016</strain>
    </source>
</reference>
<proteinExistence type="predicted"/>
<organism evidence="1 2">
    <name type="scientific">Vibrio vulnificus (strain YJ016)</name>
    <dbReference type="NCBI Taxonomy" id="196600"/>
    <lineage>
        <taxon>Bacteria</taxon>
        <taxon>Pseudomonadati</taxon>
        <taxon>Pseudomonadota</taxon>
        <taxon>Gammaproteobacteria</taxon>
        <taxon>Vibrionales</taxon>
        <taxon>Vibrionaceae</taxon>
        <taxon>Vibrio</taxon>
    </lineage>
</organism>
<dbReference type="Proteomes" id="UP000002675">
    <property type="component" value="Chromosome II"/>
</dbReference>
<evidence type="ECO:0000313" key="2">
    <source>
        <dbReference type="Proteomes" id="UP000002675"/>
    </source>
</evidence>
<protein>
    <submittedName>
        <fullName evidence="1">Uncharacterized protein</fullName>
    </submittedName>
</protein>
<gene>
    <name evidence="1" type="ordered locus">VVA0637</name>
</gene>
<accession>Q7MEN3</accession>
<sequence>MILHGVLLLKPLFFSTFYPNNVDILNLSRGQASHRYLSIINTMAYLDD</sequence>
<dbReference type="AlphaFoldDB" id="Q7MEN3"/>
<evidence type="ECO:0000313" key="1">
    <source>
        <dbReference type="EMBL" id="BAC96663.1"/>
    </source>
</evidence>